<evidence type="ECO:0000313" key="2">
    <source>
        <dbReference type="EMBL" id="KXG28363.1"/>
    </source>
</evidence>
<dbReference type="AlphaFoldDB" id="A0A1B6PRS9"/>
<dbReference type="GO" id="GO:2000694">
    <property type="term" value="P:regulation of phragmoplast microtubule organization"/>
    <property type="evidence" value="ECO:0007669"/>
    <property type="project" value="InterPro"/>
</dbReference>
<dbReference type="PANTHER" id="PTHR35728">
    <property type="entry name" value="MICROTUBULE-BINDING PROTEIN TANGLED-RELATED"/>
    <property type="match status" value="1"/>
</dbReference>
<dbReference type="GO" id="GO:0005875">
    <property type="term" value="C:microtubule associated complex"/>
    <property type="evidence" value="ECO:0000318"/>
    <property type="project" value="GO_Central"/>
</dbReference>
<feature type="compositionally biased region" description="Low complexity" evidence="1">
    <location>
        <begin position="141"/>
        <end position="165"/>
    </location>
</feature>
<proteinExistence type="predicted"/>
<evidence type="ECO:0008006" key="4">
    <source>
        <dbReference type="Google" id="ProtNLM"/>
    </source>
</evidence>
<feature type="region of interest" description="Disordered" evidence="1">
    <location>
        <begin position="333"/>
        <end position="372"/>
    </location>
</feature>
<protein>
    <recommendedName>
        <fullName evidence="4">Microtubule-binding protein TANGLED1</fullName>
    </recommendedName>
</protein>
<organism evidence="2 3">
    <name type="scientific">Sorghum bicolor</name>
    <name type="common">Sorghum</name>
    <name type="synonym">Sorghum vulgare</name>
    <dbReference type="NCBI Taxonomy" id="4558"/>
    <lineage>
        <taxon>Eukaryota</taxon>
        <taxon>Viridiplantae</taxon>
        <taxon>Streptophyta</taxon>
        <taxon>Embryophyta</taxon>
        <taxon>Tracheophyta</taxon>
        <taxon>Spermatophyta</taxon>
        <taxon>Magnoliopsida</taxon>
        <taxon>Liliopsida</taxon>
        <taxon>Poales</taxon>
        <taxon>Poaceae</taxon>
        <taxon>PACMAD clade</taxon>
        <taxon>Panicoideae</taxon>
        <taxon>Andropogonodae</taxon>
        <taxon>Andropogoneae</taxon>
        <taxon>Sorghinae</taxon>
        <taxon>Sorghum</taxon>
    </lineage>
</organism>
<dbReference type="InParanoid" id="A0A1B6PRS9"/>
<feature type="compositionally biased region" description="Polar residues" evidence="1">
    <location>
        <begin position="361"/>
        <end position="372"/>
    </location>
</feature>
<feature type="region of interest" description="Disordered" evidence="1">
    <location>
        <begin position="124"/>
        <end position="173"/>
    </location>
</feature>
<dbReference type="eggNOG" id="KOG1674">
    <property type="taxonomic scope" value="Eukaryota"/>
</dbReference>
<gene>
    <name evidence="2" type="ORF">SORBI_3005G114300</name>
</gene>
<reference evidence="2 3" key="1">
    <citation type="journal article" date="2009" name="Nature">
        <title>The Sorghum bicolor genome and the diversification of grasses.</title>
        <authorList>
            <person name="Paterson A.H."/>
            <person name="Bowers J.E."/>
            <person name="Bruggmann R."/>
            <person name="Dubchak I."/>
            <person name="Grimwood J."/>
            <person name="Gundlach H."/>
            <person name="Haberer G."/>
            <person name="Hellsten U."/>
            <person name="Mitros T."/>
            <person name="Poliakov A."/>
            <person name="Schmutz J."/>
            <person name="Spannagl M."/>
            <person name="Tang H."/>
            <person name="Wang X."/>
            <person name="Wicker T."/>
            <person name="Bharti A.K."/>
            <person name="Chapman J."/>
            <person name="Feltus F.A."/>
            <person name="Gowik U."/>
            <person name="Grigoriev I.V."/>
            <person name="Lyons E."/>
            <person name="Maher C.A."/>
            <person name="Martis M."/>
            <person name="Narechania A."/>
            <person name="Otillar R.P."/>
            <person name="Penning B.W."/>
            <person name="Salamov A.A."/>
            <person name="Wang Y."/>
            <person name="Zhang L."/>
            <person name="Carpita N.C."/>
            <person name="Freeling M."/>
            <person name="Gingle A.R."/>
            <person name="Hash C.T."/>
            <person name="Keller B."/>
            <person name="Klein P."/>
            <person name="Kresovich S."/>
            <person name="McCann M.C."/>
            <person name="Ming R."/>
            <person name="Peterson D.G."/>
            <person name="Mehboob-ur-Rahman"/>
            <person name="Ware D."/>
            <person name="Westhoff P."/>
            <person name="Mayer K.F."/>
            <person name="Messing J."/>
            <person name="Rokhsar D.S."/>
        </authorList>
    </citation>
    <scope>NUCLEOTIDE SEQUENCE [LARGE SCALE GENOMIC DNA]</scope>
    <source>
        <strain evidence="3">cv. BTx623</strain>
    </source>
</reference>
<dbReference type="STRING" id="4558.A0A1B6PRS9"/>
<dbReference type="GO" id="GO:0000911">
    <property type="term" value="P:cytokinesis by cell plate formation"/>
    <property type="evidence" value="ECO:0000318"/>
    <property type="project" value="GO_Central"/>
</dbReference>
<dbReference type="OMA" id="ISPARNC"/>
<accession>A0A1B6PRS9</accession>
<dbReference type="Gramene" id="KXG28363">
    <property type="protein sequence ID" value="KXG28363"/>
    <property type="gene ID" value="SORBI_3005G114300"/>
</dbReference>
<dbReference type="PANTHER" id="PTHR35728:SF1">
    <property type="entry name" value="MICROTUBULE-BINDING PROTEIN TANGLED-RELATED"/>
    <property type="match status" value="1"/>
</dbReference>
<feature type="non-terminal residue" evidence="2">
    <location>
        <position position="372"/>
    </location>
</feature>
<dbReference type="FunCoup" id="A0A1B6PRS9">
    <property type="interactions" value="594"/>
</dbReference>
<dbReference type="Proteomes" id="UP000000768">
    <property type="component" value="Chromosome 5"/>
</dbReference>
<dbReference type="GO" id="GO:0009574">
    <property type="term" value="C:preprophase band"/>
    <property type="evidence" value="ECO:0000318"/>
    <property type="project" value="GO_Central"/>
</dbReference>
<sequence length="372" mass="40098">PRCISAVSLSPRSTLGYLRTSLRCKQETVRQVFFLLCSTLEFVRFNSILDSWQFSDSCRRRMRGGTSAQKRSPNVKFGGVGASGGEGAQWWRMSLPAMLLGQTVLEIVQASRFVRDIVTAAGAMNQEPPRTPKPAPRTRKPTAAAAPEQTPLRARGAATRFADAATPPSRGRVRSRIQFKPTSPVAVVVTVGRPSVSANRISPKNRPWAKKAVMFPNPAFHASTSAAANTYACATPSPSKKQKQFYKTRSPVMALARQTPHKFLVKSPPSALGSKLRIHGKAVLPVRPTAAVSPPLPVKAQASPAKTRRCSFSPSRLATRLVSPIKARLSLNRSRDRDTGVGVAGGGPMSGLKQRPGVSLTVRTVSSKISSR</sequence>
<keyword evidence="3" id="KW-1185">Reference proteome</keyword>
<reference evidence="3" key="2">
    <citation type="journal article" date="2018" name="Plant J.">
        <title>The Sorghum bicolor reference genome: improved assembly, gene annotations, a transcriptome atlas, and signatures of genome organization.</title>
        <authorList>
            <person name="McCormick R.F."/>
            <person name="Truong S.K."/>
            <person name="Sreedasyam A."/>
            <person name="Jenkins J."/>
            <person name="Shu S."/>
            <person name="Sims D."/>
            <person name="Kennedy M."/>
            <person name="Amirebrahimi M."/>
            <person name="Weers B.D."/>
            <person name="McKinley B."/>
            <person name="Mattison A."/>
            <person name="Morishige D.T."/>
            <person name="Grimwood J."/>
            <person name="Schmutz J."/>
            <person name="Mullet J.E."/>
        </authorList>
    </citation>
    <scope>NUCLEOTIDE SEQUENCE [LARGE SCALE GENOMIC DNA]</scope>
    <source>
        <strain evidence="3">cv. BTx623</strain>
    </source>
</reference>
<dbReference type="EMBL" id="CM000764">
    <property type="protein sequence ID" value="KXG28363.1"/>
    <property type="molecule type" value="Genomic_DNA"/>
</dbReference>
<dbReference type="InterPro" id="IPR044709">
    <property type="entry name" value="TAN1"/>
</dbReference>
<name>A0A1B6PRS9_SORBI</name>
<evidence type="ECO:0000313" key="3">
    <source>
        <dbReference type="Proteomes" id="UP000000768"/>
    </source>
</evidence>
<dbReference type="GO" id="GO:0008017">
    <property type="term" value="F:microtubule binding"/>
    <property type="evidence" value="ECO:0007669"/>
    <property type="project" value="InterPro"/>
</dbReference>
<evidence type="ECO:0000256" key="1">
    <source>
        <dbReference type="SAM" id="MobiDB-lite"/>
    </source>
</evidence>